<dbReference type="InterPro" id="IPR002042">
    <property type="entry name" value="Uricase"/>
</dbReference>
<dbReference type="GeneID" id="110981412"/>
<feature type="binding site" evidence="14">
    <location>
        <position position="233"/>
    </location>
    <ligand>
        <name>5-hydroxyisourate</name>
        <dbReference type="ChEBI" id="CHEBI:18072"/>
    </ligand>
</feature>
<name>A0A8B7YN20_ACAPL</name>
<dbReference type="NCBIfam" id="TIGR03383">
    <property type="entry name" value="urate_oxi"/>
    <property type="match status" value="1"/>
</dbReference>
<reference evidence="17" key="1">
    <citation type="submission" date="2025-08" db="UniProtKB">
        <authorList>
            <consortium name="RefSeq"/>
        </authorList>
    </citation>
    <scope>IDENTIFICATION</scope>
</reference>
<feature type="active site" description="Charge relay system" evidence="13">
    <location>
        <position position="21"/>
    </location>
</feature>
<evidence type="ECO:0000256" key="12">
    <source>
        <dbReference type="PIRNR" id="PIRNR000241"/>
    </source>
</evidence>
<comment type="catalytic activity">
    <reaction evidence="11 12 15">
        <text>urate + O2 + H2O = 5-hydroxyisourate + H2O2</text>
        <dbReference type="Rhea" id="RHEA:21368"/>
        <dbReference type="ChEBI" id="CHEBI:15377"/>
        <dbReference type="ChEBI" id="CHEBI:15379"/>
        <dbReference type="ChEBI" id="CHEBI:16240"/>
        <dbReference type="ChEBI" id="CHEBI:17775"/>
        <dbReference type="ChEBI" id="CHEBI:18072"/>
        <dbReference type="EC" id="1.7.3.3"/>
    </reaction>
</comment>
<dbReference type="PANTHER" id="PTHR42874:SF1">
    <property type="entry name" value="URICASE"/>
    <property type="match status" value="1"/>
</dbReference>
<dbReference type="OrthoDB" id="9992118at2759"/>
<dbReference type="UniPathway" id="UPA00394">
    <property type="reaction ID" value="UER00650"/>
</dbReference>
<feature type="binding site" evidence="14">
    <location>
        <position position="234"/>
    </location>
    <ligand>
        <name>5-hydroxyisourate</name>
        <dbReference type="ChEBI" id="CHEBI:18072"/>
    </ligand>
</feature>
<comment type="pathway">
    <text evidence="3 12">Purine metabolism; urate degradation; (S)-allantoin from urate: step 1/3.</text>
</comment>
<evidence type="ECO:0000256" key="7">
    <source>
        <dbReference type="ARBA" id="ARBA00022631"/>
    </source>
</evidence>
<evidence type="ECO:0000256" key="13">
    <source>
        <dbReference type="PIRSR" id="PIRSR000241-1"/>
    </source>
</evidence>
<dbReference type="GO" id="GO:0019628">
    <property type="term" value="P:urate catabolic process"/>
    <property type="evidence" value="ECO:0007669"/>
    <property type="project" value="UniProtKB-UniPathway"/>
</dbReference>
<dbReference type="EC" id="1.7.3.3" evidence="5 12"/>
<dbReference type="SUPFAM" id="SSF55620">
    <property type="entry name" value="Tetrahydrobiopterin biosynthesis enzymes-like"/>
    <property type="match status" value="2"/>
</dbReference>
<keyword evidence="8 12" id="KW-0560">Oxidoreductase</keyword>
<evidence type="ECO:0000256" key="2">
    <source>
        <dbReference type="ARBA" id="ARBA00004275"/>
    </source>
</evidence>
<evidence type="ECO:0000256" key="9">
    <source>
        <dbReference type="ARBA" id="ARBA00023140"/>
    </source>
</evidence>
<protein>
    <recommendedName>
        <fullName evidence="6 12">Uricase</fullName>
        <ecNumber evidence="5 12">1.7.3.3</ecNumber>
    </recommendedName>
    <alternativeName>
        <fullName evidence="10 12">Urate oxidase</fullName>
    </alternativeName>
</protein>
<dbReference type="PRINTS" id="PR00093">
    <property type="entry name" value="URICASE"/>
</dbReference>
<dbReference type="Pfam" id="PF01014">
    <property type="entry name" value="Uricase"/>
    <property type="match status" value="2"/>
</dbReference>
<feature type="binding site" evidence="14">
    <location>
        <position position="66"/>
    </location>
    <ligand>
        <name>O2</name>
        <dbReference type="ChEBI" id="CHEBI:15379"/>
    </ligand>
</feature>
<accession>A0A8B7YN20</accession>
<dbReference type="KEGG" id="aplc:110981412"/>
<evidence type="ECO:0000256" key="1">
    <source>
        <dbReference type="ARBA" id="ARBA00003860"/>
    </source>
</evidence>
<feature type="binding site" evidence="14">
    <location>
        <position position="260"/>
    </location>
    <ligand>
        <name>O2</name>
        <dbReference type="ChEBI" id="CHEBI:15379"/>
    </ligand>
</feature>
<dbReference type="GO" id="GO:0006145">
    <property type="term" value="P:purine nucleobase catabolic process"/>
    <property type="evidence" value="ECO:0007669"/>
    <property type="project" value="TreeGrafter"/>
</dbReference>
<organism evidence="16 17">
    <name type="scientific">Acanthaster planci</name>
    <name type="common">Crown-of-thorns starfish</name>
    <dbReference type="NCBI Taxonomy" id="133434"/>
    <lineage>
        <taxon>Eukaryota</taxon>
        <taxon>Metazoa</taxon>
        <taxon>Echinodermata</taxon>
        <taxon>Eleutherozoa</taxon>
        <taxon>Asterozoa</taxon>
        <taxon>Asteroidea</taxon>
        <taxon>Valvatacea</taxon>
        <taxon>Valvatida</taxon>
        <taxon>Acanthasteridae</taxon>
        <taxon>Acanthaster</taxon>
    </lineage>
</organism>
<feature type="active site" description="Charge relay system" evidence="13">
    <location>
        <position position="66"/>
    </location>
</feature>
<evidence type="ECO:0000313" key="17">
    <source>
        <dbReference type="RefSeq" id="XP_022094663.1"/>
    </source>
</evidence>
<comment type="subcellular location">
    <subcellularLocation>
        <location evidence="2 12">Peroxisome</location>
    </subcellularLocation>
</comment>
<evidence type="ECO:0000256" key="14">
    <source>
        <dbReference type="PIRSR" id="PIRSR000241-2"/>
    </source>
</evidence>
<evidence type="ECO:0000256" key="15">
    <source>
        <dbReference type="RuleBase" id="RU004455"/>
    </source>
</evidence>
<evidence type="ECO:0000256" key="5">
    <source>
        <dbReference type="ARBA" id="ARBA00012598"/>
    </source>
</evidence>
<feature type="binding site" evidence="14">
    <location>
        <position position="260"/>
    </location>
    <ligand>
        <name>5-hydroxyisourate</name>
        <dbReference type="ChEBI" id="CHEBI:18072"/>
    </ligand>
</feature>
<keyword evidence="7 12" id="KW-0659">Purine metabolism</keyword>
<evidence type="ECO:0000256" key="6">
    <source>
        <dbReference type="ARBA" id="ARBA00017098"/>
    </source>
</evidence>
<evidence type="ECO:0000256" key="4">
    <source>
        <dbReference type="ARBA" id="ARBA00009760"/>
    </source>
</evidence>
<dbReference type="GO" id="GO:0004846">
    <property type="term" value="F:urate oxidase activity"/>
    <property type="evidence" value="ECO:0007669"/>
    <property type="project" value="UniProtKB-EC"/>
</dbReference>
<evidence type="ECO:0000256" key="3">
    <source>
        <dbReference type="ARBA" id="ARBA00004831"/>
    </source>
</evidence>
<feature type="binding site" evidence="14">
    <location>
        <position position="185"/>
    </location>
    <ligand>
        <name>5-hydroxyisourate</name>
        <dbReference type="ChEBI" id="CHEBI:18072"/>
    </ligand>
</feature>
<feature type="binding site" evidence="14">
    <location>
        <position position="168"/>
    </location>
    <ligand>
        <name>5-hydroxyisourate</name>
        <dbReference type="ChEBI" id="CHEBI:18072"/>
    </ligand>
</feature>
<feature type="binding site" evidence="14">
    <location>
        <position position="66"/>
    </location>
    <ligand>
        <name>urate</name>
        <dbReference type="ChEBI" id="CHEBI:17775"/>
    </ligand>
</feature>
<dbReference type="GO" id="GO:0005777">
    <property type="term" value="C:peroxisome"/>
    <property type="evidence" value="ECO:0007669"/>
    <property type="project" value="UniProtKB-SubCell"/>
</dbReference>
<sequence length="301" mass="34100">MSRTGSGPKMDLVSDGTYYGKHRVRILQHFRHGNTHNIKEVAVNTHLSLARQRDYLHGDNSDVIATDSQKNTVYALAKTKGIRTPEQFAMDLSRHFLTTYEQVVRTEISVEEAPWHRMDHSGKEHVHAFIHRQEAKRFCIVQQEKNGLPKVSSGLSDMKVLKTTKSGFVGFVRDRFTSLPETTDRILCTSVRGKWSYSSVAGIDFDKTWEICKNTILDIFAGPPETGMYSPSVQQTLYQAAQQIMAKVPQVDKVELEMPNIHYLFADLKKIGMENSGDILVPTDEPRGYIRAAVCRTTARL</sequence>
<comment type="similarity">
    <text evidence="4 12 15">Belongs to the uricase family.</text>
</comment>
<evidence type="ECO:0000256" key="8">
    <source>
        <dbReference type="ARBA" id="ARBA00023002"/>
    </source>
</evidence>
<dbReference type="Proteomes" id="UP000694845">
    <property type="component" value="Unplaced"/>
</dbReference>
<feature type="binding site" evidence="14">
    <location>
        <position position="185"/>
    </location>
    <ligand>
        <name>urate</name>
        <dbReference type="ChEBI" id="CHEBI:17775"/>
    </ligand>
</feature>
<dbReference type="FunFam" id="3.10.270.10:FF:000001">
    <property type="entry name" value="Uricase"/>
    <property type="match status" value="1"/>
</dbReference>
<proteinExistence type="inferred from homology"/>
<dbReference type="Gene3D" id="3.10.270.10">
    <property type="entry name" value="Urate Oxidase"/>
    <property type="match status" value="1"/>
</dbReference>
<evidence type="ECO:0000256" key="10">
    <source>
        <dbReference type="ARBA" id="ARBA00031317"/>
    </source>
</evidence>
<dbReference type="PIRSF" id="PIRSF000241">
    <property type="entry name" value="Urate_oxidase"/>
    <property type="match status" value="1"/>
</dbReference>
<keyword evidence="16" id="KW-1185">Reference proteome</keyword>
<dbReference type="RefSeq" id="XP_022094663.1">
    <property type="nucleotide sequence ID" value="XM_022238971.1"/>
</dbReference>
<comment type="function">
    <text evidence="1 12 15">Catalyzes the oxidation of uric acid to 5-hydroxyisourate, which is further processed to form (S)-allantoin.</text>
</comment>
<feature type="binding site" evidence="14">
    <location>
        <position position="168"/>
    </location>
    <ligand>
        <name>urate</name>
        <dbReference type="ChEBI" id="CHEBI:17775"/>
    </ligand>
</feature>
<feature type="binding site" evidence="14">
    <location>
        <position position="234"/>
    </location>
    <ligand>
        <name>urate</name>
        <dbReference type="ChEBI" id="CHEBI:17775"/>
    </ligand>
</feature>
<feature type="binding site" evidence="14">
    <location>
        <position position="67"/>
    </location>
    <ligand>
        <name>urate</name>
        <dbReference type="ChEBI" id="CHEBI:17775"/>
    </ligand>
</feature>
<feature type="active site" description="Charge relay system" evidence="13">
    <location>
        <position position="262"/>
    </location>
</feature>
<feature type="binding site" evidence="14">
    <location>
        <position position="260"/>
    </location>
    <ligand>
        <name>urate</name>
        <dbReference type="ChEBI" id="CHEBI:17775"/>
    </ligand>
</feature>
<dbReference type="PANTHER" id="PTHR42874">
    <property type="entry name" value="URICASE"/>
    <property type="match status" value="1"/>
</dbReference>
<feature type="binding site" evidence="14">
    <location>
        <position position="67"/>
    </location>
    <ligand>
        <name>5-hydroxyisourate</name>
        <dbReference type="ChEBI" id="CHEBI:18072"/>
    </ligand>
</feature>
<evidence type="ECO:0000256" key="11">
    <source>
        <dbReference type="ARBA" id="ARBA00048818"/>
    </source>
</evidence>
<evidence type="ECO:0000313" key="16">
    <source>
        <dbReference type="Proteomes" id="UP000694845"/>
    </source>
</evidence>
<feature type="binding site" evidence="14">
    <location>
        <position position="233"/>
    </location>
    <ligand>
        <name>urate</name>
        <dbReference type="ChEBI" id="CHEBI:17775"/>
    </ligand>
</feature>
<dbReference type="AlphaFoldDB" id="A0A8B7YN20"/>
<feature type="binding site" evidence="14">
    <location>
        <position position="66"/>
    </location>
    <ligand>
        <name>5-hydroxyisourate</name>
        <dbReference type="ChEBI" id="CHEBI:18072"/>
    </ligand>
</feature>
<gene>
    <name evidence="17" type="primary">LOC110981412</name>
</gene>
<keyword evidence="9 12" id="KW-0576">Peroxisome</keyword>